<keyword evidence="9 13" id="KW-0804">Transcription</keyword>
<dbReference type="FunFam" id="2.30.29.210:FF:000001">
    <property type="entry name" value="FACT complex subunit spt16"/>
    <property type="match status" value="1"/>
</dbReference>
<comment type="subunit">
    <text evidence="13">Component of the FACT complex.</text>
</comment>
<dbReference type="InterPro" id="IPR016135">
    <property type="entry name" value="UBQ-conjugating_enzyme/RWD"/>
</dbReference>
<dbReference type="GO" id="GO:0006281">
    <property type="term" value="P:DNA repair"/>
    <property type="evidence" value="ECO:0007669"/>
    <property type="project" value="UniProtKB-UniRule"/>
</dbReference>
<comment type="function">
    <text evidence="13">Component of the FACT complex, a general chromatin factor that acts to reorganize nucleosomes. The FACT complex is involved in multiple processes that require DNA as a template such as mRNA elongation, DNA replication and DNA repair. During transcription elongation the FACT complex acts as a histone chaperone that both destabilizes and restores nucleosomal structure. It facilitates the passage of RNA polymerase II and transcription by promoting the dissociation of one histone H2A-H2B dimer from the nucleosome, then subsequently promotes the reestablishment of the nucleosome following the passage of RNA polymerase II.</text>
</comment>
<evidence type="ECO:0000256" key="6">
    <source>
        <dbReference type="ARBA" id="ARBA00022786"/>
    </source>
</evidence>
<dbReference type="GO" id="GO:0016740">
    <property type="term" value="F:transferase activity"/>
    <property type="evidence" value="ECO:0007669"/>
    <property type="project" value="UniProtKB-KW"/>
</dbReference>
<dbReference type="GO" id="GO:0006260">
    <property type="term" value="P:DNA replication"/>
    <property type="evidence" value="ECO:0007669"/>
    <property type="project" value="UniProtKB-KW"/>
</dbReference>
<dbReference type="InterPro" id="IPR029148">
    <property type="entry name" value="FACT-SPT16_Nlobe"/>
</dbReference>
<evidence type="ECO:0000256" key="2">
    <source>
        <dbReference type="ARBA" id="ARBA00022454"/>
    </source>
</evidence>
<comment type="subcellular location">
    <subcellularLocation>
        <location evidence="13">Nucleus</location>
    </subcellularLocation>
    <subcellularLocation>
        <location evidence="13">Chromosome</location>
    </subcellularLocation>
</comment>
<keyword evidence="2 13" id="KW-0158">Chromosome</keyword>
<evidence type="ECO:0000256" key="4">
    <source>
        <dbReference type="ARBA" id="ARBA00022705"/>
    </source>
</evidence>
<keyword evidence="17" id="KW-1185">Reference proteome</keyword>
<dbReference type="PANTHER" id="PTHR13980:SF15">
    <property type="entry name" value="FACT COMPLEX SUBUNIT SPT16"/>
    <property type="match status" value="1"/>
</dbReference>
<evidence type="ECO:0000256" key="11">
    <source>
        <dbReference type="ARBA" id="ARBA00023242"/>
    </source>
</evidence>
<feature type="region of interest" description="Disordered" evidence="14">
    <location>
        <begin position="453"/>
        <end position="491"/>
    </location>
</feature>
<feature type="compositionally biased region" description="Basic and acidic residues" evidence="14">
    <location>
        <begin position="961"/>
        <end position="973"/>
    </location>
</feature>
<evidence type="ECO:0000256" key="3">
    <source>
        <dbReference type="ARBA" id="ARBA00022679"/>
    </source>
</evidence>
<evidence type="ECO:0000256" key="14">
    <source>
        <dbReference type="SAM" id="MobiDB-lite"/>
    </source>
</evidence>
<evidence type="ECO:0000256" key="1">
    <source>
        <dbReference type="ARBA" id="ARBA00010779"/>
    </source>
</evidence>
<organism evidence="16 17">
    <name type="scientific">Boothiomyces macroporosus</name>
    <dbReference type="NCBI Taxonomy" id="261099"/>
    <lineage>
        <taxon>Eukaryota</taxon>
        <taxon>Fungi</taxon>
        <taxon>Fungi incertae sedis</taxon>
        <taxon>Chytridiomycota</taxon>
        <taxon>Chytridiomycota incertae sedis</taxon>
        <taxon>Chytridiomycetes</taxon>
        <taxon>Rhizophydiales</taxon>
        <taxon>Terramycetaceae</taxon>
        <taxon>Boothiomyces</taxon>
    </lineage>
</organism>
<keyword evidence="5 13" id="KW-0227">DNA damage</keyword>
<dbReference type="GO" id="GO:0010468">
    <property type="term" value="P:regulation of gene expression"/>
    <property type="evidence" value="ECO:0007669"/>
    <property type="project" value="UniProtKB-ARBA"/>
</dbReference>
<dbReference type="InterPro" id="IPR011993">
    <property type="entry name" value="PH-like_dom_sf"/>
</dbReference>
<dbReference type="InterPro" id="IPR013953">
    <property type="entry name" value="FACT_SPT16_M"/>
</dbReference>
<dbReference type="SMART" id="SM01287">
    <property type="entry name" value="Rtt106"/>
    <property type="match status" value="1"/>
</dbReference>
<name>A0AAD5UMT6_9FUNG</name>
<dbReference type="Gene3D" id="2.30.29.150">
    <property type="match status" value="1"/>
</dbReference>
<dbReference type="FunFam" id="3.90.230.10:FF:000005">
    <property type="entry name" value="FACT complex subunit spt16"/>
    <property type="match status" value="1"/>
</dbReference>
<keyword evidence="11 13" id="KW-0539">Nucleus</keyword>
<dbReference type="CDD" id="cd23813">
    <property type="entry name" value="UBCc_UBE2N"/>
    <property type="match status" value="1"/>
</dbReference>
<dbReference type="SMART" id="SM00212">
    <property type="entry name" value="UBCc"/>
    <property type="match status" value="1"/>
</dbReference>
<dbReference type="CDD" id="cd01091">
    <property type="entry name" value="CDC68-like"/>
    <property type="match status" value="1"/>
</dbReference>
<proteinExistence type="inferred from homology"/>
<dbReference type="InterPro" id="IPR036005">
    <property type="entry name" value="Creatinase/aminopeptidase-like"/>
</dbReference>
<dbReference type="InterPro" id="IPR000608">
    <property type="entry name" value="UBC"/>
</dbReference>
<feature type="compositionally biased region" description="Basic and acidic residues" evidence="14">
    <location>
        <begin position="453"/>
        <end position="465"/>
    </location>
</feature>
<sequence>MSIQLDHKIFNKRASLLLKQFNKSSEFEDAQSLLFIVGSSDGELSYQKSIALQNWWIGYEFPETITLVLKDKIVFLTSVKKGAILETLRNGENAVDFEILTKNKDEAQNAATFKKFIDFIPNGKQGVIPKENPTGKLVAEFKNALAASGKSFEPVDVTGAMATLFAVKDEDEIAATKAAAQITSLTMKNYFIDYMINLIDQGKKVKHELLADSLERTHTDERKRAKLKVPDEINWKLVEWCYPPIIQSGGKYDLKPSAQSNDQNLHAGTIICSFGARYKSYCSNIGRTFLINPEKHKEENYEFLLELQKHLFNIIRDGALCSDVYNAAIEYIEKKKPELKDFFVKNCGFGTGIEFRESNYLLGPKNNKPLKAGMILNFVIGFQNLENKSSDPKNKVYSLLLGDTVQVTNDEPIVLTEVDKDLSVISYTFGEEDDEETKIVEVTSKRGAILDSQLRKNESREESLNKRAAHQKALAEKRHQEGLSRFSGEKDGAKEKQEVTFKKFESYRKETLIPKSTSDLRIIVDRKAETIILPIYGQAVPFHVSTLKNVSKSDEGDHVLLRFNFITPGQATGKKEVHAFEDVDSTFIRSLSYRSNDVARFSEISREITELKKEIHKRELERIEKAGLVEQGDLMEIKGRRPIRLPDVYVRPGLEGKRFAGDLEIHLNGLRYQSSVKSDQKIDILFSNIKHLFFQPCDGELIILIHVHLVDPIMIGKRKTKDVQFFRDVQDASFDETGNRRRRANYGDEDELAQEQEERRHRQILNREFQQFSEKISDASKKLVEVDVPLRELAFNGVPSRQLVALQPTTECLVHLSDTPFLVITLNDVEIAHLERVQDFSRPVVHINTIPMNQLENVKEWLDSVDIPFTEGPVSLSWPQIMKTINDDPKSFFEEAGGWSFLKQDGSDVSEVEDSASEFEMDSEASEEETETEESSGDDESDYSGSGSEEEDESGEDWDELERKAEQETERLLAEPAPGIQATPHEDNLRYFDVVISGPASTPFADSYPMEPPKVRFLTKIYHPNIDKLGRICLDILKDKWSPALQIRTVLLSIQALLSAPNPDDPLANDVAQHWKDNEPEAIAMAKQWTAQYAK</sequence>
<dbReference type="InterPro" id="IPR040258">
    <property type="entry name" value="Spt16"/>
</dbReference>
<dbReference type="Gene3D" id="3.10.110.10">
    <property type="entry name" value="Ubiquitin Conjugating Enzyme"/>
    <property type="match status" value="1"/>
</dbReference>
<keyword evidence="3" id="KW-0808">Transferase</keyword>
<dbReference type="Pfam" id="PF08644">
    <property type="entry name" value="SPT16"/>
    <property type="match status" value="1"/>
</dbReference>
<comment type="caution">
    <text evidence="16">The sequence shown here is derived from an EMBL/GenBank/DDBJ whole genome shotgun (WGS) entry which is preliminary data.</text>
</comment>
<dbReference type="Gene3D" id="3.90.230.10">
    <property type="entry name" value="Creatinase/methionine aminopeptidase superfamily"/>
    <property type="match status" value="1"/>
</dbReference>
<evidence type="ECO:0000256" key="8">
    <source>
        <dbReference type="ARBA" id="ARBA00023054"/>
    </source>
</evidence>
<dbReference type="PROSITE" id="PS50127">
    <property type="entry name" value="UBC_2"/>
    <property type="match status" value="1"/>
</dbReference>
<dbReference type="GO" id="GO:0035101">
    <property type="term" value="C:FACT complex"/>
    <property type="evidence" value="ECO:0007669"/>
    <property type="project" value="UniProtKB-UniRule"/>
</dbReference>
<evidence type="ECO:0000256" key="5">
    <source>
        <dbReference type="ARBA" id="ARBA00022763"/>
    </source>
</evidence>
<dbReference type="Pfam" id="PF24824">
    <property type="entry name" value="PH_SPT16"/>
    <property type="match status" value="1"/>
</dbReference>
<evidence type="ECO:0000259" key="15">
    <source>
        <dbReference type="PROSITE" id="PS50127"/>
    </source>
</evidence>
<feature type="domain" description="UBC core" evidence="15">
    <location>
        <begin position="925"/>
        <end position="1095"/>
    </location>
</feature>
<feature type="region of interest" description="Disordered" evidence="14">
    <location>
        <begin position="904"/>
        <end position="985"/>
    </location>
</feature>
<keyword evidence="10 13" id="KW-0234">DNA repair</keyword>
<dbReference type="SMART" id="SM01286">
    <property type="entry name" value="SPT16"/>
    <property type="match status" value="1"/>
</dbReference>
<keyword evidence="8" id="KW-0175">Coiled coil</keyword>
<dbReference type="SMART" id="SM01285">
    <property type="entry name" value="FACT-Spt16_Nlob"/>
    <property type="match status" value="1"/>
</dbReference>
<keyword evidence="7 13" id="KW-0805">Transcription regulation</keyword>
<dbReference type="Gene3D" id="2.30.29.210">
    <property type="entry name" value="FACT complex subunit Spt16p/Cdc68p"/>
    <property type="match status" value="1"/>
</dbReference>
<dbReference type="Pfam" id="PF00557">
    <property type="entry name" value="Peptidase_M24"/>
    <property type="match status" value="1"/>
</dbReference>
<dbReference type="Gene3D" id="2.30.29.30">
    <property type="entry name" value="Pleckstrin-homology domain (PH domain)/Phosphotyrosine-binding domain (PTB)"/>
    <property type="match status" value="1"/>
</dbReference>
<feature type="compositionally biased region" description="Acidic residues" evidence="14">
    <location>
        <begin position="908"/>
        <end position="960"/>
    </location>
</feature>
<dbReference type="SUPFAM" id="SSF55920">
    <property type="entry name" value="Creatinase/aminopeptidase"/>
    <property type="match status" value="1"/>
</dbReference>
<feature type="active site" description="Glycyl thioester intermediate" evidence="12">
    <location>
        <position position="1033"/>
    </location>
</feature>
<comment type="similarity">
    <text evidence="1 13">Belongs to the peptidase M24 family. SPT16 subfamily.</text>
</comment>
<dbReference type="Proteomes" id="UP001210925">
    <property type="component" value="Unassembled WGS sequence"/>
</dbReference>
<keyword evidence="6" id="KW-0833">Ubl conjugation pathway</keyword>
<dbReference type="Pfam" id="PF14826">
    <property type="entry name" value="FACT-Spt16_Nlob"/>
    <property type="match status" value="1"/>
</dbReference>
<dbReference type="PANTHER" id="PTHR13980">
    <property type="entry name" value="CDC68 RELATED"/>
    <property type="match status" value="1"/>
</dbReference>
<dbReference type="InterPro" id="IPR029149">
    <property type="entry name" value="Creatin/AminoP/Spt16_N"/>
</dbReference>
<dbReference type="InterPro" id="IPR000994">
    <property type="entry name" value="Pept_M24"/>
</dbReference>
<reference evidence="16" key="1">
    <citation type="submission" date="2020-05" db="EMBL/GenBank/DDBJ databases">
        <title>Phylogenomic resolution of chytrid fungi.</title>
        <authorList>
            <person name="Stajich J.E."/>
            <person name="Amses K."/>
            <person name="Simmons R."/>
            <person name="Seto K."/>
            <person name="Myers J."/>
            <person name="Bonds A."/>
            <person name="Quandt C.A."/>
            <person name="Barry K."/>
            <person name="Liu P."/>
            <person name="Grigoriev I."/>
            <person name="Longcore J.E."/>
            <person name="James T.Y."/>
        </authorList>
    </citation>
    <scope>NUCLEOTIDE SEQUENCE</scope>
    <source>
        <strain evidence="16">PLAUS21</strain>
    </source>
</reference>
<evidence type="ECO:0000256" key="9">
    <source>
        <dbReference type="ARBA" id="ARBA00023163"/>
    </source>
</evidence>
<evidence type="ECO:0000256" key="7">
    <source>
        <dbReference type="ARBA" id="ARBA00023015"/>
    </source>
</evidence>
<accession>A0AAD5UMT6</accession>
<feature type="compositionally biased region" description="Basic and acidic residues" evidence="14">
    <location>
        <begin position="473"/>
        <end position="491"/>
    </location>
</feature>
<dbReference type="GO" id="GO:0031491">
    <property type="term" value="F:nucleosome binding"/>
    <property type="evidence" value="ECO:0007669"/>
    <property type="project" value="TreeGrafter"/>
</dbReference>
<evidence type="ECO:0000256" key="10">
    <source>
        <dbReference type="ARBA" id="ARBA00023204"/>
    </source>
</evidence>
<dbReference type="InterPro" id="IPR056595">
    <property type="entry name" value="Fact-SPT16_PH"/>
</dbReference>
<dbReference type="Gene3D" id="3.40.350.10">
    <property type="entry name" value="Creatinase/prolidase N-terminal domain"/>
    <property type="match status" value="1"/>
</dbReference>
<evidence type="ECO:0000313" key="17">
    <source>
        <dbReference type="Proteomes" id="UP001210925"/>
    </source>
</evidence>
<protein>
    <recommendedName>
        <fullName evidence="13">FACT complex subunit</fullName>
    </recommendedName>
</protein>
<gene>
    <name evidence="16" type="primary">SPT16</name>
    <name evidence="16" type="ORF">HK103_000074</name>
</gene>
<dbReference type="AlphaFoldDB" id="A0AAD5UMT6"/>
<dbReference type="FunFam" id="2.30.29.30:FF:000017">
    <property type="entry name" value="FACT complex subunit SPT16"/>
    <property type="match status" value="1"/>
</dbReference>
<evidence type="ECO:0000313" key="16">
    <source>
        <dbReference type="EMBL" id="KAJ3262545.1"/>
    </source>
</evidence>
<keyword evidence="4 13" id="KW-0235">DNA replication</keyword>
<dbReference type="GO" id="GO:0006368">
    <property type="term" value="P:transcription elongation by RNA polymerase II"/>
    <property type="evidence" value="ECO:0007669"/>
    <property type="project" value="TreeGrafter"/>
</dbReference>
<evidence type="ECO:0000256" key="13">
    <source>
        <dbReference type="RuleBase" id="RU367052"/>
    </source>
</evidence>
<evidence type="ECO:0000256" key="12">
    <source>
        <dbReference type="PROSITE-ProRule" id="PRU10133"/>
    </source>
</evidence>
<dbReference type="InterPro" id="IPR033825">
    <property type="entry name" value="Spt16_M24"/>
</dbReference>
<dbReference type="InterPro" id="IPR013719">
    <property type="entry name" value="RTT106/SPT16-like_middle_dom"/>
</dbReference>
<dbReference type="InterPro" id="IPR023313">
    <property type="entry name" value="UBQ-conjugating_AS"/>
</dbReference>
<dbReference type="EMBL" id="JADGKB010000001">
    <property type="protein sequence ID" value="KAJ3262545.1"/>
    <property type="molecule type" value="Genomic_DNA"/>
</dbReference>
<dbReference type="Pfam" id="PF00179">
    <property type="entry name" value="UQ_con"/>
    <property type="match status" value="1"/>
</dbReference>
<dbReference type="PROSITE" id="PS00183">
    <property type="entry name" value="UBC_1"/>
    <property type="match status" value="1"/>
</dbReference>
<dbReference type="Pfam" id="PF08512">
    <property type="entry name" value="Rttp106-like_middle"/>
    <property type="match status" value="1"/>
</dbReference>
<dbReference type="SUPFAM" id="SSF54495">
    <property type="entry name" value="UBC-like"/>
    <property type="match status" value="1"/>
</dbReference>